<gene>
    <name evidence="2" type="ORF">PAXINDRAFT_100737</name>
</gene>
<accession>A0A0C9SVC6</accession>
<feature type="region of interest" description="Disordered" evidence="1">
    <location>
        <begin position="158"/>
        <end position="354"/>
    </location>
</feature>
<dbReference type="Proteomes" id="UP000053647">
    <property type="component" value="Unassembled WGS sequence"/>
</dbReference>
<dbReference type="AlphaFoldDB" id="A0A0C9SVC6"/>
<evidence type="ECO:0000256" key="1">
    <source>
        <dbReference type="SAM" id="MobiDB-lite"/>
    </source>
</evidence>
<feature type="compositionally biased region" description="Polar residues" evidence="1">
    <location>
        <begin position="198"/>
        <end position="207"/>
    </location>
</feature>
<organism evidence="2 3">
    <name type="scientific">Paxillus involutus ATCC 200175</name>
    <dbReference type="NCBI Taxonomy" id="664439"/>
    <lineage>
        <taxon>Eukaryota</taxon>
        <taxon>Fungi</taxon>
        <taxon>Dikarya</taxon>
        <taxon>Basidiomycota</taxon>
        <taxon>Agaricomycotina</taxon>
        <taxon>Agaricomycetes</taxon>
        <taxon>Agaricomycetidae</taxon>
        <taxon>Boletales</taxon>
        <taxon>Paxilineae</taxon>
        <taxon>Paxillaceae</taxon>
        <taxon>Paxillus</taxon>
    </lineage>
</organism>
<proteinExistence type="predicted"/>
<protein>
    <submittedName>
        <fullName evidence="2">Uncharacterized protein</fullName>
    </submittedName>
</protein>
<dbReference type="HOGENOM" id="CLU_044501_0_0_1"/>
<evidence type="ECO:0000313" key="2">
    <source>
        <dbReference type="EMBL" id="KIJ13269.1"/>
    </source>
</evidence>
<feature type="region of interest" description="Disordered" evidence="1">
    <location>
        <begin position="90"/>
        <end position="113"/>
    </location>
</feature>
<name>A0A0C9SVC6_PAXIN</name>
<reference evidence="2 3" key="1">
    <citation type="submission" date="2014-06" db="EMBL/GenBank/DDBJ databases">
        <authorList>
            <consortium name="DOE Joint Genome Institute"/>
            <person name="Kuo A."/>
            <person name="Kohler A."/>
            <person name="Nagy L.G."/>
            <person name="Floudas D."/>
            <person name="Copeland A."/>
            <person name="Barry K.W."/>
            <person name="Cichocki N."/>
            <person name="Veneault-Fourrey C."/>
            <person name="LaButti K."/>
            <person name="Lindquist E.A."/>
            <person name="Lipzen A."/>
            <person name="Lundell T."/>
            <person name="Morin E."/>
            <person name="Murat C."/>
            <person name="Sun H."/>
            <person name="Tunlid A."/>
            <person name="Henrissat B."/>
            <person name="Grigoriev I.V."/>
            <person name="Hibbett D.S."/>
            <person name="Martin F."/>
            <person name="Nordberg H.P."/>
            <person name="Cantor M.N."/>
            <person name="Hua S.X."/>
        </authorList>
    </citation>
    <scope>NUCLEOTIDE SEQUENCE [LARGE SCALE GENOMIC DNA]</scope>
    <source>
        <strain evidence="2 3">ATCC 200175</strain>
    </source>
</reference>
<evidence type="ECO:0000313" key="3">
    <source>
        <dbReference type="Proteomes" id="UP000053647"/>
    </source>
</evidence>
<dbReference type="OrthoDB" id="3253137at2759"/>
<feature type="region of interest" description="Disordered" evidence="1">
    <location>
        <begin position="368"/>
        <end position="403"/>
    </location>
</feature>
<keyword evidence="3" id="KW-1185">Reference proteome</keyword>
<reference evidence="3" key="2">
    <citation type="submission" date="2015-01" db="EMBL/GenBank/DDBJ databases">
        <title>Evolutionary Origins and Diversification of the Mycorrhizal Mutualists.</title>
        <authorList>
            <consortium name="DOE Joint Genome Institute"/>
            <consortium name="Mycorrhizal Genomics Consortium"/>
            <person name="Kohler A."/>
            <person name="Kuo A."/>
            <person name="Nagy L.G."/>
            <person name="Floudas D."/>
            <person name="Copeland A."/>
            <person name="Barry K.W."/>
            <person name="Cichocki N."/>
            <person name="Veneault-Fourrey C."/>
            <person name="LaButti K."/>
            <person name="Lindquist E.A."/>
            <person name="Lipzen A."/>
            <person name="Lundell T."/>
            <person name="Morin E."/>
            <person name="Murat C."/>
            <person name="Riley R."/>
            <person name="Ohm R."/>
            <person name="Sun H."/>
            <person name="Tunlid A."/>
            <person name="Henrissat B."/>
            <person name="Grigoriev I.V."/>
            <person name="Hibbett D.S."/>
            <person name="Martin F."/>
        </authorList>
    </citation>
    <scope>NUCLEOTIDE SEQUENCE [LARGE SCALE GENOMIC DNA]</scope>
    <source>
        <strain evidence="3">ATCC 200175</strain>
    </source>
</reference>
<dbReference type="EMBL" id="KN819353">
    <property type="protein sequence ID" value="KIJ13269.1"/>
    <property type="molecule type" value="Genomic_DNA"/>
</dbReference>
<sequence>MGKWTTECYDDVLGIKMKSLVSGAIQRAKLEKVEPMISYETFVEDLDRGDSFTTSLIEVLVKEVAERGCRPNSADRGLIGDRTARSLRRLSSPASVYRERAPGRGTGGRRGVDLAEYLSQPPDELDMDEDDDELGPYSAFVPVVEGTRLNTDLYEAYRSQHTPPGADSMSDRVLPPLVDASPPARSGNVWPLPPTSGFLHSTLSRQPSLRRPARNRASDFSEFTAARRSSTRQIAQDEDPPLRPDPSMPTPTEMPSSSSLRSSSDDHPAPRNPVQARRFFPFGRARRFEIIPTPRPATSPSDDWFFPPHSGWSERPGGAQGDEESNDERSQAPRLRRGGLRAPESMISPPLTPHELHVNTGAIAAPITTAATTEGRGESTPPAEPSTTLRSVPEEFVQSSGEP</sequence>
<feature type="compositionally biased region" description="Low complexity" evidence="1">
    <location>
        <begin position="250"/>
        <end position="262"/>
    </location>
</feature>